<keyword evidence="6" id="KW-0325">Glycoprotein</keyword>
<feature type="domain" description="AB hydrolase-1" evidence="9">
    <location>
        <begin position="80"/>
        <end position="382"/>
    </location>
</feature>
<dbReference type="PANTHER" id="PTHR11005">
    <property type="entry name" value="LYSOSOMAL ACID LIPASE-RELATED"/>
    <property type="match status" value="1"/>
</dbReference>
<feature type="active site" description="Nucleophile" evidence="8">
    <location>
        <position position="173"/>
    </location>
</feature>
<protein>
    <recommendedName>
        <fullName evidence="7">Lipase</fullName>
    </recommendedName>
</protein>
<dbReference type="GO" id="GO:0016042">
    <property type="term" value="P:lipid catabolic process"/>
    <property type="evidence" value="ECO:0007669"/>
    <property type="project" value="UniProtKB-KW"/>
</dbReference>
<dbReference type="OrthoDB" id="9974421at2759"/>
<reference evidence="10" key="1">
    <citation type="submission" date="2021-12" db="EMBL/GenBank/DDBJ databases">
        <authorList>
            <person name="King R."/>
        </authorList>
    </citation>
    <scope>NUCLEOTIDE SEQUENCE</scope>
</reference>
<dbReference type="InterPro" id="IPR000073">
    <property type="entry name" value="AB_hydrolase_1"/>
</dbReference>
<evidence type="ECO:0000256" key="6">
    <source>
        <dbReference type="ARBA" id="ARBA00023180"/>
    </source>
</evidence>
<dbReference type="AlphaFoldDB" id="A0A9P0C5P6"/>
<gene>
    <name evidence="10" type="ORF">CINC_LOCUS11709</name>
</gene>
<dbReference type="FunFam" id="3.40.50.1820:FF:000057">
    <property type="entry name" value="Lipase"/>
    <property type="match status" value="1"/>
</dbReference>
<dbReference type="InterPro" id="IPR025483">
    <property type="entry name" value="Lipase_euk"/>
</dbReference>
<name>A0A9P0C5P6_CHRIL</name>
<feature type="active site" description="Charge relay system" evidence="8">
    <location>
        <position position="380"/>
    </location>
</feature>
<evidence type="ECO:0000313" key="11">
    <source>
        <dbReference type="Proteomes" id="UP001154114"/>
    </source>
</evidence>
<keyword evidence="2" id="KW-0732">Signal</keyword>
<dbReference type="EMBL" id="LR824009">
    <property type="protein sequence ID" value="CAH0605773.1"/>
    <property type="molecule type" value="Genomic_DNA"/>
</dbReference>
<evidence type="ECO:0000256" key="8">
    <source>
        <dbReference type="PIRSR" id="PIRSR000862-1"/>
    </source>
</evidence>
<dbReference type="Gene3D" id="3.40.50.1820">
    <property type="entry name" value="alpha/beta hydrolase"/>
    <property type="match status" value="1"/>
</dbReference>
<evidence type="ECO:0000259" key="9">
    <source>
        <dbReference type="Pfam" id="PF00561"/>
    </source>
</evidence>
<dbReference type="InterPro" id="IPR029058">
    <property type="entry name" value="AB_hydrolase_fold"/>
</dbReference>
<accession>A0A9P0C5P6</accession>
<evidence type="ECO:0000256" key="1">
    <source>
        <dbReference type="ARBA" id="ARBA00010701"/>
    </source>
</evidence>
<evidence type="ECO:0000313" key="10">
    <source>
        <dbReference type="EMBL" id="CAH0605773.1"/>
    </source>
</evidence>
<feature type="active site" description="Charge relay system" evidence="8">
    <location>
        <position position="348"/>
    </location>
</feature>
<sequence length="418" mass="47993">MYIGDANVIRCVIFVLCFGYVQNRRKIKVNSATDISDRNSDIYLNSLQLISKYGYKPEQHTVITKDGYLVNSYRIPNRGPPVLLVHGIGDSSDSWLVLGPSKSIAFQLSDLEYDVWIFNARGNKYSKGHVKNLREKEYWDFSYEEMGTQDLPAVIDYILKVTSQPTLSYVGFSQGTAIFFVMCSMKPEYNAKIEHAILLAPIAWITNIQYPFIDILAQNLDALATFFDQIGVYELYPNNVLSNLYHAKVCREDVPENILCKLEYYISYGLRNISNLYPERLPVVASHIPAGVSTKTFVHYFQGYISKRFQRFDYGPERNQELYSSLQPPSYDLSKITAPLSLFCSESDWFSTPKDVDKLVRGLPNVVRYQMFNKSLDFTHLEFVYGSRVNEFVNNDAIGIIGEERFSRIPISGIRRVK</sequence>
<dbReference type="Pfam" id="PF00561">
    <property type="entry name" value="Abhydrolase_1"/>
    <property type="match status" value="1"/>
</dbReference>
<keyword evidence="3 7" id="KW-0378">Hydrolase</keyword>
<dbReference type="PIRSF" id="PIRSF000862">
    <property type="entry name" value="Steryl_ester_lip"/>
    <property type="match status" value="1"/>
</dbReference>
<evidence type="ECO:0000256" key="2">
    <source>
        <dbReference type="ARBA" id="ARBA00022729"/>
    </source>
</evidence>
<dbReference type="Proteomes" id="UP001154114">
    <property type="component" value="Chromosome 6"/>
</dbReference>
<keyword evidence="4 7" id="KW-0442">Lipid degradation</keyword>
<evidence type="ECO:0000256" key="3">
    <source>
        <dbReference type="ARBA" id="ARBA00022801"/>
    </source>
</evidence>
<dbReference type="SUPFAM" id="SSF53474">
    <property type="entry name" value="alpha/beta-Hydrolases"/>
    <property type="match status" value="1"/>
</dbReference>
<keyword evidence="5" id="KW-0443">Lipid metabolism</keyword>
<evidence type="ECO:0000256" key="7">
    <source>
        <dbReference type="PIRNR" id="PIRNR000862"/>
    </source>
</evidence>
<evidence type="ECO:0000256" key="5">
    <source>
        <dbReference type="ARBA" id="ARBA00023098"/>
    </source>
</evidence>
<dbReference type="GO" id="GO:0016788">
    <property type="term" value="F:hydrolase activity, acting on ester bonds"/>
    <property type="evidence" value="ECO:0007669"/>
    <property type="project" value="InterPro"/>
</dbReference>
<organism evidence="10 11">
    <name type="scientific">Chrysodeixis includens</name>
    <name type="common">Soybean looper</name>
    <name type="synonym">Pseudoplusia includens</name>
    <dbReference type="NCBI Taxonomy" id="689277"/>
    <lineage>
        <taxon>Eukaryota</taxon>
        <taxon>Metazoa</taxon>
        <taxon>Ecdysozoa</taxon>
        <taxon>Arthropoda</taxon>
        <taxon>Hexapoda</taxon>
        <taxon>Insecta</taxon>
        <taxon>Pterygota</taxon>
        <taxon>Neoptera</taxon>
        <taxon>Endopterygota</taxon>
        <taxon>Lepidoptera</taxon>
        <taxon>Glossata</taxon>
        <taxon>Ditrysia</taxon>
        <taxon>Noctuoidea</taxon>
        <taxon>Noctuidae</taxon>
        <taxon>Plusiinae</taxon>
        <taxon>Chrysodeixis</taxon>
    </lineage>
</organism>
<evidence type="ECO:0000256" key="4">
    <source>
        <dbReference type="ARBA" id="ARBA00022963"/>
    </source>
</evidence>
<keyword evidence="11" id="KW-1185">Reference proteome</keyword>
<comment type="similarity">
    <text evidence="1 7">Belongs to the AB hydrolase superfamily. Lipase family.</text>
</comment>
<proteinExistence type="inferred from homology"/>